<protein>
    <recommendedName>
        <fullName evidence="3">HTH arsR-type domain-containing protein</fullName>
    </recommendedName>
</protein>
<name>A0A1F5TNF8_9BACT</name>
<dbReference type="AlphaFoldDB" id="A0A1F5TNF8"/>
<organism evidence="1 2">
    <name type="scientific">Candidatus Falkowbacteria bacterium RIFOXYD2_FULL_34_120</name>
    <dbReference type="NCBI Taxonomy" id="1798007"/>
    <lineage>
        <taxon>Bacteria</taxon>
        <taxon>Candidatus Falkowiibacteriota</taxon>
    </lineage>
</organism>
<evidence type="ECO:0000313" key="2">
    <source>
        <dbReference type="Proteomes" id="UP000177579"/>
    </source>
</evidence>
<accession>A0A1F5TNF8</accession>
<comment type="caution">
    <text evidence="1">The sequence shown here is derived from an EMBL/GenBank/DDBJ whole genome shotgun (WGS) entry which is preliminary data.</text>
</comment>
<reference evidence="1 2" key="1">
    <citation type="journal article" date="2016" name="Nat. Commun.">
        <title>Thousands of microbial genomes shed light on interconnected biogeochemical processes in an aquifer system.</title>
        <authorList>
            <person name="Anantharaman K."/>
            <person name="Brown C.T."/>
            <person name="Hug L.A."/>
            <person name="Sharon I."/>
            <person name="Castelle C.J."/>
            <person name="Probst A.J."/>
            <person name="Thomas B.C."/>
            <person name="Singh A."/>
            <person name="Wilkins M.J."/>
            <person name="Karaoz U."/>
            <person name="Brodie E.L."/>
            <person name="Williams K.H."/>
            <person name="Hubbard S.S."/>
            <person name="Banfield J.F."/>
        </authorList>
    </citation>
    <scope>NUCLEOTIDE SEQUENCE [LARGE SCALE GENOMIC DNA]</scope>
</reference>
<proteinExistence type="predicted"/>
<dbReference type="Proteomes" id="UP000177579">
    <property type="component" value="Unassembled WGS sequence"/>
</dbReference>
<evidence type="ECO:0008006" key="3">
    <source>
        <dbReference type="Google" id="ProtNLM"/>
    </source>
</evidence>
<sequence length="221" mass="25970">MLGKLFGSNARVKILKLFLIHPDKKFYIREISRDLKLQLNSTRRELENLEKFGLLMTIDAEDENKEKALDPIVSDELTKKKKTKRAKIEARASGQEKKYYQVNPGFILFEEIKSLILKAQILYEEDFIEKVQKTGKPKVMILSGFFVNDAEASVDLFLVGRFNKEKLIRLINDLEEEMGREINYTVMEVKEFKYRKDITDVFLYDILERRKIIVINELGLI</sequence>
<evidence type="ECO:0000313" key="1">
    <source>
        <dbReference type="EMBL" id="OGF40334.1"/>
    </source>
</evidence>
<gene>
    <name evidence="1" type="ORF">A2531_00595</name>
</gene>
<dbReference type="EMBL" id="MFGO01000031">
    <property type="protein sequence ID" value="OGF40334.1"/>
    <property type="molecule type" value="Genomic_DNA"/>
</dbReference>